<accession>E3FJ04</accession>
<dbReference type="KEGG" id="sur:STAUR_0095"/>
<evidence type="ECO:0000313" key="2">
    <source>
        <dbReference type="EMBL" id="ADO67904.1"/>
    </source>
</evidence>
<dbReference type="InterPro" id="IPR036271">
    <property type="entry name" value="Tet_transcr_reg_TetR-rel_C_sf"/>
</dbReference>
<dbReference type="Proteomes" id="UP000001351">
    <property type="component" value="Chromosome"/>
</dbReference>
<dbReference type="EMBL" id="CP002271">
    <property type="protein sequence ID" value="ADO67904.1"/>
    <property type="molecule type" value="Genomic_DNA"/>
</dbReference>
<gene>
    <name evidence="2" type="ordered locus">STAUR_0095</name>
</gene>
<dbReference type="HOGENOM" id="CLU_1676782_0_0_7"/>
<sequence length="157" mass="16788">MASLESVPEVGERAFLDGHAKGGDGRGQKIFQSGRRHGVAVWLRPGSGHRRRRSAARSHRRPGQSPRRAPGRPARATAPGHHRPARQIIARQIEAGIGAVEHDHLMAKDSSEAVRAKAISTLSTLVGAVAMARAVNDEKLSLEILKTAAEALKARLG</sequence>
<feature type="region of interest" description="Disordered" evidence="1">
    <location>
        <begin position="15"/>
        <end position="85"/>
    </location>
</feature>
<evidence type="ECO:0000313" key="3">
    <source>
        <dbReference type="Proteomes" id="UP000001351"/>
    </source>
</evidence>
<dbReference type="AlphaFoldDB" id="E3FJ04"/>
<organism evidence="2 3">
    <name type="scientific">Stigmatella aurantiaca (strain DW4/3-1)</name>
    <dbReference type="NCBI Taxonomy" id="378806"/>
    <lineage>
        <taxon>Bacteria</taxon>
        <taxon>Pseudomonadati</taxon>
        <taxon>Myxococcota</taxon>
        <taxon>Myxococcia</taxon>
        <taxon>Myxococcales</taxon>
        <taxon>Cystobacterineae</taxon>
        <taxon>Archangiaceae</taxon>
        <taxon>Stigmatella</taxon>
    </lineage>
</organism>
<protein>
    <submittedName>
        <fullName evidence="2">Transcriptional regulator</fullName>
    </submittedName>
</protein>
<keyword evidence="3" id="KW-1185">Reference proteome</keyword>
<feature type="compositionally biased region" description="Low complexity" evidence="1">
    <location>
        <begin position="63"/>
        <end position="79"/>
    </location>
</feature>
<feature type="compositionally biased region" description="Basic residues" evidence="1">
    <location>
        <begin position="47"/>
        <end position="62"/>
    </location>
</feature>
<reference evidence="2 3" key="1">
    <citation type="journal article" date="2011" name="Mol. Biol. Evol.">
        <title>Comparative genomic analysis of fruiting body formation in Myxococcales.</title>
        <authorList>
            <person name="Huntley S."/>
            <person name="Hamann N."/>
            <person name="Wegener-Feldbrugge S."/>
            <person name="Treuner-Lange A."/>
            <person name="Kube M."/>
            <person name="Reinhardt R."/>
            <person name="Klages S."/>
            <person name="Muller R."/>
            <person name="Ronning C.M."/>
            <person name="Nierman W.C."/>
            <person name="Sogaard-Andersen L."/>
        </authorList>
    </citation>
    <scope>NUCLEOTIDE SEQUENCE [LARGE SCALE GENOMIC DNA]</scope>
    <source>
        <strain evidence="2 3">DW4/3-1</strain>
    </source>
</reference>
<proteinExistence type="predicted"/>
<feature type="compositionally biased region" description="Basic and acidic residues" evidence="1">
    <location>
        <begin position="15"/>
        <end position="27"/>
    </location>
</feature>
<dbReference type="SUPFAM" id="SSF48498">
    <property type="entry name" value="Tetracyclin repressor-like, C-terminal domain"/>
    <property type="match status" value="1"/>
</dbReference>
<dbReference type="Gene3D" id="1.10.357.10">
    <property type="entry name" value="Tetracycline Repressor, domain 2"/>
    <property type="match status" value="1"/>
</dbReference>
<name>E3FJ04_STIAD</name>
<evidence type="ECO:0000256" key="1">
    <source>
        <dbReference type="SAM" id="MobiDB-lite"/>
    </source>
</evidence>